<evidence type="ECO:0000313" key="1">
    <source>
        <dbReference type="EMBL" id="ONI37895.1"/>
    </source>
</evidence>
<proteinExistence type="predicted"/>
<comment type="caution">
    <text evidence="1">The sequence shown here is derived from an EMBL/GenBank/DDBJ whole genome shotgun (WGS) entry which is preliminary data.</text>
</comment>
<organism evidence="1 2">
    <name type="scientific">Candidatus Epulonipiscium fishelsonii</name>
    <dbReference type="NCBI Taxonomy" id="77094"/>
    <lineage>
        <taxon>Bacteria</taxon>
        <taxon>Bacillati</taxon>
        <taxon>Bacillota</taxon>
        <taxon>Clostridia</taxon>
        <taxon>Lachnospirales</taxon>
        <taxon>Lachnospiraceae</taxon>
        <taxon>Candidatus Epulonipiscium</taxon>
    </lineage>
</organism>
<evidence type="ECO:0000313" key="2">
    <source>
        <dbReference type="Proteomes" id="UP000188605"/>
    </source>
</evidence>
<gene>
    <name evidence="1" type="ORF">AN396_12115</name>
</gene>
<sequence>MICNHIKKTFDGHTVLSDIHFHLENNDKVGVVGNNGAGKTTLFKIIAGEISADSGEIHFPKYSSFGYLKQNMEINSNHTVYEELLTVFDEVMHIEQKLFSIEQEIAKTHSIELTHEYDDLRSIFEQKRGYEYKSLVRGILKGLGFSQDAYNMKISTMSGGQKTRICLAKLLLQEPTLLMLDEPTNHLDIQAIEWLENFLRMYRGTVLIISHDRYFLDRIVNKIIHIEFGKSRMYNGDYNNFIIESTKFQEVAMHQYENQQREINRQKAVIAKLRQFNREKSIKRARSREKLLEKQEVMEKPMADSSSINFSLVPQIISGNDVLSANELSMSFGDNQIFHNINLDIKRGEKVAIVGPNGVGKTTLFRIILGKLQQQSGSFYLGANVNVGYYDQEHQTLNNSNTIIEEISSAFPNLKNGYIRNVLAAFLFTDEDVFKHISSLSGGEKGRVAFAKIMLSYSNLLLLDEPTNHLDITSKEVLERAISSYEGTVVYVSHDRYFINQTATKVLEMNSDGITVYLGDYDYYLEKKAEKKNLVEQVDIPQEKSDWAEQKITKTNMRKIKTQIDKIEKKIEVIELEISEIDESLCLPEIYNDFKKANEFAQKKQELIMLLNNLYEEWEVLSI</sequence>
<protein>
    <submittedName>
        <fullName evidence="1">ABC transporter</fullName>
    </submittedName>
</protein>
<accession>A0ACC8X818</accession>
<reference evidence="1" key="1">
    <citation type="submission" date="2016-08" db="EMBL/GenBank/DDBJ databases">
        <authorList>
            <person name="Ngugi D.K."/>
            <person name="Miyake S."/>
            <person name="Stingl U."/>
        </authorList>
    </citation>
    <scope>NUCLEOTIDE SEQUENCE</scope>
    <source>
        <strain evidence="1">SCG-B11WGA-EpuloA1</strain>
    </source>
</reference>
<dbReference type="EMBL" id="LJDB01000102">
    <property type="protein sequence ID" value="ONI37895.1"/>
    <property type="molecule type" value="Genomic_DNA"/>
</dbReference>
<dbReference type="Proteomes" id="UP000188605">
    <property type="component" value="Unassembled WGS sequence"/>
</dbReference>
<name>A0ACC8X818_9FIRM</name>
<keyword evidence="2" id="KW-1185">Reference proteome</keyword>